<feature type="region of interest" description="Disordered" evidence="1">
    <location>
        <begin position="202"/>
        <end position="254"/>
    </location>
</feature>
<feature type="compositionally biased region" description="Basic and acidic residues" evidence="1">
    <location>
        <begin position="1"/>
        <end position="24"/>
    </location>
</feature>
<protein>
    <submittedName>
        <fullName evidence="2">Uncharacterized protein</fullName>
    </submittedName>
</protein>
<accession>A0A9W9N376</accession>
<dbReference type="Proteomes" id="UP001150904">
    <property type="component" value="Unassembled WGS sequence"/>
</dbReference>
<dbReference type="RefSeq" id="XP_058310496.1">
    <property type="nucleotide sequence ID" value="XM_058451034.1"/>
</dbReference>
<dbReference type="OrthoDB" id="2103031at2759"/>
<keyword evidence="3" id="KW-1185">Reference proteome</keyword>
<proteinExistence type="predicted"/>
<reference evidence="2" key="2">
    <citation type="journal article" date="2023" name="IMA Fungus">
        <title>Comparative genomic study of the Penicillium genus elucidates a diverse pangenome and 15 lateral gene transfer events.</title>
        <authorList>
            <person name="Petersen C."/>
            <person name="Sorensen T."/>
            <person name="Nielsen M.R."/>
            <person name="Sondergaard T.E."/>
            <person name="Sorensen J.L."/>
            <person name="Fitzpatrick D.A."/>
            <person name="Frisvad J.C."/>
            <person name="Nielsen K.L."/>
        </authorList>
    </citation>
    <scope>NUCLEOTIDE SEQUENCE</scope>
    <source>
        <strain evidence="2">IBT 15544</strain>
    </source>
</reference>
<evidence type="ECO:0000313" key="3">
    <source>
        <dbReference type="Proteomes" id="UP001150904"/>
    </source>
</evidence>
<feature type="compositionally biased region" description="Low complexity" evidence="1">
    <location>
        <begin position="226"/>
        <end position="237"/>
    </location>
</feature>
<comment type="caution">
    <text evidence="2">The sequence shown here is derived from an EMBL/GenBank/DDBJ whole genome shotgun (WGS) entry which is preliminary data.</text>
</comment>
<dbReference type="AlphaFoldDB" id="A0A9W9N376"/>
<evidence type="ECO:0000313" key="2">
    <source>
        <dbReference type="EMBL" id="KAJ5212326.1"/>
    </source>
</evidence>
<evidence type="ECO:0000256" key="1">
    <source>
        <dbReference type="SAM" id="MobiDB-lite"/>
    </source>
</evidence>
<name>A0A9W9N376_9EURO</name>
<sequence>MGWFWGDDKNDPVKKLEPGLREYLEQETPNKYVPASDAKQPTSTPTQAPQPQEQADPSKPAVPSASLYQDGRYADLWKTYKPPTNIDGQSGARGAERVIEHHKERGDTVQRAAMENCALEHEALTFCFQTGNWRKQIESRLTMCSAENATFSRCFTTQSKFLQALGYASSFDYDRTKEERIQMHADKLYHQMLDYEKRVEEAKAAGTEVPPVTSLFQPEKGPQPPSQGQGPEGSKSKVVIPGDEPIPEGFKPSKPLWQLTPHQRELEIRAHNAHLDQQKLYFEEASPFVKAQEDTRTKRQEKAVSWFGETIGKWVS</sequence>
<feature type="compositionally biased region" description="Low complexity" evidence="1">
    <location>
        <begin position="38"/>
        <end position="57"/>
    </location>
</feature>
<organism evidence="2 3">
    <name type="scientific">Penicillium cinerascens</name>
    <dbReference type="NCBI Taxonomy" id="70096"/>
    <lineage>
        <taxon>Eukaryota</taxon>
        <taxon>Fungi</taxon>
        <taxon>Dikarya</taxon>
        <taxon>Ascomycota</taxon>
        <taxon>Pezizomycotina</taxon>
        <taxon>Eurotiomycetes</taxon>
        <taxon>Eurotiomycetidae</taxon>
        <taxon>Eurotiales</taxon>
        <taxon>Aspergillaceae</taxon>
        <taxon>Penicillium</taxon>
    </lineage>
</organism>
<gene>
    <name evidence="2" type="ORF">N7498_003972</name>
</gene>
<feature type="region of interest" description="Disordered" evidence="1">
    <location>
        <begin position="1"/>
        <end position="65"/>
    </location>
</feature>
<dbReference type="GeneID" id="83178335"/>
<reference evidence="2" key="1">
    <citation type="submission" date="2022-12" db="EMBL/GenBank/DDBJ databases">
        <authorList>
            <person name="Petersen C."/>
        </authorList>
    </citation>
    <scope>NUCLEOTIDE SEQUENCE</scope>
    <source>
        <strain evidence="2">IBT 15544</strain>
    </source>
</reference>
<dbReference type="EMBL" id="JAPQKR010000008">
    <property type="protein sequence ID" value="KAJ5212326.1"/>
    <property type="molecule type" value="Genomic_DNA"/>
</dbReference>